<dbReference type="EMBL" id="AODQ01000007">
    <property type="protein sequence ID" value="EMR04339.1"/>
    <property type="molecule type" value="Genomic_DNA"/>
</dbReference>
<evidence type="ECO:0000313" key="2">
    <source>
        <dbReference type="Proteomes" id="UP000011910"/>
    </source>
</evidence>
<dbReference type="AlphaFoldDB" id="M7P173"/>
<proteinExistence type="predicted"/>
<accession>M7P173</accession>
<reference evidence="1 2" key="1">
    <citation type="journal article" date="2013" name="Genome Announc.">
        <title>Draft Genome Sequence of Cesiribacter andamanensis Strain AMV16T, Isolated from a Soil Sample from a Mud Volcano in the Andaman Islands, India.</title>
        <authorList>
            <person name="Shivaji S."/>
            <person name="Ara S."/>
            <person name="Begum Z."/>
            <person name="Srinivas T.N."/>
            <person name="Singh A."/>
            <person name="Kumar Pinnaka A."/>
        </authorList>
    </citation>
    <scope>NUCLEOTIDE SEQUENCE [LARGE SCALE GENOMIC DNA]</scope>
    <source>
        <strain evidence="1 2">AMV16</strain>
    </source>
</reference>
<keyword evidence="2" id="KW-1185">Reference proteome</keyword>
<sequence length="30" mass="3401">MGAKKMLGYKVVRKTLSQRLLAKTRSLLPI</sequence>
<dbReference type="STRING" id="1279009.ADICEAN_00502"/>
<name>M7P173_9BACT</name>
<gene>
    <name evidence="1" type="ORF">ADICEAN_00502</name>
</gene>
<evidence type="ECO:0000313" key="1">
    <source>
        <dbReference type="EMBL" id="EMR04339.1"/>
    </source>
</evidence>
<organism evidence="1 2">
    <name type="scientific">Cesiribacter andamanensis AMV16</name>
    <dbReference type="NCBI Taxonomy" id="1279009"/>
    <lineage>
        <taxon>Bacteria</taxon>
        <taxon>Pseudomonadati</taxon>
        <taxon>Bacteroidota</taxon>
        <taxon>Cytophagia</taxon>
        <taxon>Cytophagales</taxon>
        <taxon>Cesiribacteraceae</taxon>
        <taxon>Cesiribacter</taxon>
    </lineage>
</organism>
<protein>
    <submittedName>
        <fullName evidence="1">Uncharacterized protein</fullName>
    </submittedName>
</protein>
<comment type="caution">
    <text evidence="1">The sequence shown here is derived from an EMBL/GenBank/DDBJ whole genome shotgun (WGS) entry which is preliminary data.</text>
</comment>
<dbReference type="Proteomes" id="UP000011910">
    <property type="component" value="Unassembled WGS sequence"/>
</dbReference>